<comment type="similarity">
    <text evidence="6">Belongs to the TRAFAC class myosin-kinesin ATPase superfamily. Kinesin family. KIN-12 subfamily.</text>
</comment>
<dbReference type="PROSITE" id="PS50067">
    <property type="entry name" value="KINESIN_MOTOR_2"/>
    <property type="match status" value="1"/>
</dbReference>
<dbReference type="SMART" id="SM00129">
    <property type="entry name" value="KISc"/>
    <property type="match status" value="1"/>
</dbReference>
<gene>
    <name evidence="11" type="ORF">HPP92_027383</name>
</gene>
<evidence type="ECO:0000313" key="11">
    <source>
        <dbReference type="EMBL" id="KAG0449343.1"/>
    </source>
</evidence>
<dbReference type="GO" id="GO:0005874">
    <property type="term" value="C:microtubule"/>
    <property type="evidence" value="ECO:0007669"/>
    <property type="project" value="UniProtKB-KW"/>
</dbReference>
<dbReference type="InterPro" id="IPR027417">
    <property type="entry name" value="P-loop_NTPase"/>
</dbReference>
<dbReference type="AlphaFoldDB" id="A0A835PD44"/>
<dbReference type="Proteomes" id="UP000636800">
    <property type="component" value="Unassembled WGS sequence"/>
</dbReference>
<keyword evidence="12" id="KW-1185">Reference proteome</keyword>
<dbReference type="GO" id="GO:0003777">
    <property type="term" value="F:microtubule motor activity"/>
    <property type="evidence" value="ECO:0007669"/>
    <property type="project" value="InterPro"/>
</dbReference>
<dbReference type="PANTHER" id="PTHR37739">
    <property type="entry name" value="KINESIN-LIKE PROTEIN KIN-12D"/>
    <property type="match status" value="1"/>
</dbReference>
<dbReference type="GO" id="GO:0005524">
    <property type="term" value="F:ATP binding"/>
    <property type="evidence" value="ECO:0007669"/>
    <property type="project" value="UniProtKB-UniRule"/>
</dbReference>
<evidence type="ECO:0000256" key="3">
    <source>
        <dbReference type="ARBA" id="ARBA00022840"/>
    </source>
</evidence>
<dbReference type="OrthoDB" id="1647165at2759"/>
<dbReference type="GO" id="GO:0007018">
    <property type="term" value="P:microtubule-based movement"/>
    <property type="evidence" value="ECO:0007669"/>
    <property type="project" value="InterPro"/>
</dbReference>
<evidence type="ECO:0000256" key="2">
    <source>
        <dbReference type="ARBA" id="ARBA00022741"/>
    </source>
</evidence>
<dbReference type="EMBL" id="JADCNL010000193">
    <property type="protein sequence ID" value="KAG0449343.1"/>
    <property type="molecule type" value="Genomic_DNA"/>
</dbReference>
<feature type="region of interest" description="Disordered" evidence="9">
    <location>
        <begin position="601"/>
        <end position="643"/>
    </location>
</feature>
<feature type="domain" description="Kinesin motor" evidence="10">
    <location>
        <begin position="97"/>
        <end position="442"/>
    </location>
</feature>
<proteinExistence type="inferred from homology"/>
<feature type="binding site" evidence="7">
    <location>
        <begin position="175"/>
        <end position="182"/>
    </location>
    <ligand>
        <name>ATP</name>
        <dbReference type="ChEBI" id="CHEBI:30616"/>
    </ligand>
</feature>
<dbReference type="InterPro" id="IPR036961">
    <property type="entry name" value="Kinesin_motor_dom_sf"/>
</dbReference>
<sequence length="1135" mass="126542">MEPLQTLVPSSLSVPTLLSKSISSSGCKSKSVLSRSGRENIQPVSPNVEIDRSSLRLVPKKTLRQPFTPENPSLIGQKNELAPTYDASTKVPFIFYESITCLRLTLIKPDNSERKEGCKIVQKITSDTLSIVGRAYCFDSIIDSTSSQEDVFNLVGVPLVKDCLAGFNNSIISYGQSGTGKTYTMWGPPSAMVDGPCGNSSQGIVPRIFNMLFSEINKEKEGKEGSFDEVQTKYQCRCSFVEIYNEQINDLLDPTLRNLMIKDDAKNAVQVENLNEVYVNIVEEVTQLLVKGLSNRKVGSTSVNSRSSRSHIIFTCVVESWCKGLSSTFFRSSKTSRISFVDLAGIDDSNLDGFGSHSIQEERYIKNSLSKLGRLVNILSNSSHLDDDVKVPPLTKCLLTNILQDNLGGNGKVALICTIFSDDRNKARTLSTLRFGGRAKQIQNRAIVNEISEDDVNGLSDQIRQLKEELIRAKSWGTNCFVGSNGRLKKYSTRESLNHLRRSLNRSLLLPSIDDHQDMDMDVDEEDVKDLCIQFNDLSSSMDEHAKEVANTDMDIDEEGVKDLCIQFNDLNSSTDEKGKEVANTELECSVKPSFHINDQQDSGFCSVPGNSEIEEDCSKEPEPENPSSIMRSEYSQSKYNSENSLPLLEEPVSCASPRVQNSSRKSKLLSPGLIISNNSASWHTENVEVRSSLPSQVSPIESLAASLHRGLQIIDYHQCSSNANKSLISLSFGHLSSLSCQPKGVDACAQTSEEDIDTPFMCSSCKIQITVNELNKVMEGQVMPSGDAIQRNVELEALCAEQAVMIKQLSSQINLSLEQKPSGAASSDGEKERLVNVADHGTNSNYGGRDELTEEVRCLRKRLQSCTCGCANDSLLDLIRNGGSQVNGEEFENEKQRWMESESRWISLTEELRMDLESNRRLVEKRELELSHEKHCNVELDDALRRSIMGHARIVEHYADLQEKYDELLVKHRKVMEGIAEVKKAAAKVGSKGKKGSAFASALAAELATSRIEREKERAHLKHENRVLKLQLRDTAEAVHAAGELLVRLREAEEAASATQEKYGHAQQETEKLRRQMEKLKKKHAMEMATMKHYLAESRLPESALEPLDYYEKNINPLPDDDMSWRSAFRTSYQ</sequence>
<evidence type="ECO:0000256" key="6">
    <source>
        <dbReference type="ARBA" id="ARBA00034488"/>
    </source>
</evidence>
<evidence type="ECO:0000256" key="1">
    <source>
        <dbReference type="ARBA" id="ARBA00022701"/>
    </source>
</evidence>
<evidence type="ECO:0000256" key="7">
    <source>
        <dbReference type="PROSITE-ProRule" id="PRU00283"/>
    </source>
</evidence>
<keyword evidence="5 7" id="KW-0505">Motor protein</keyword>
<feature type="compositionally biased region" description="Polar residues" evidence="9">
    <location>
        <begin position="626"/>
        <end position="643"/>
    </location>
</feature>
<dbReference type="InterPro" id="IPR044986">
    <property type="entry name" value="KIF15/KIN-12"/>
</dbReference>
<dbReference type="Gene3D" id="3.40.850.10">
    <property type="entry name" value="Kinesin motor domain"/>
    <property type="match status" value="1"/>
</dbReference>
<dbReference type="InterPro" id="IPR001752">
    <property type="entry name" value="Kinesin_motor_dom"/>
</dbReference>
<keyword evidence="3 7" id="KW-0067">ATP-binding</keyword>
<keyword evidence="4 8" id="KW-0175">Coiled coil</keyword>
<feature type="coiled-coil region" evidence="8">
    <location>
        <begin position="1043"/>
        <end position="1084"/>
    </location>
</feature>
<evidence type="ECO:0000259" key="10">
    <source>
        <dbReference type="PROSITE" id="PS50067"/>
    </source>
</evidence>
<evidence type="ECO:0000256" key="9">
    <source>
        <dbReference type="SAM" id="MobiDB-lite"/>
    </source>
</evidence>
<dbReference type="GO" id="GO:0008017">
    <property type="term" value="F:microtubule binding"/>
    <property type="evidence" value="ECO:0007669"/>
    <property type="project" value="InterPro"/>
</dbReference>
<evidence type="ECO:0000256" key="8">
    <source>
        <dbReference type="SAM" id="Coils"/>
    </source>
</evidence>
<evidence type="ECO:0000256" key="5">
    <source>
        <dbReference type="ARBA" id="ARBA00023175"/>
    </source>
</evidence>
<keyword evidence="2 7" id="KW-0547">Nucleotide-binding</keyword>
<evidence type="ECO:0000256" key="4">
    <source>
        <dbReference type="ARBA" id="ARBA00023054"/>
    </source>
</evidence>
<organism evidence="11 12">
    <name type="scientific">Vanilla planifolia</name>
    <name type="common">Vanilla</name>
    <dbReference type="NCBI Taxonomy" id="51239"/>
    <lineage>
        <taxon>Eukaryota</taxon>
        <taxon>Viridiplantae</taxon>
        <taxon>Streptophyta</taxon>
        <taxon>Embryophyta</taxon>
        <taxon>Tracheophyta</taxon>
        <taxon>Spermatophyta</taxon>
        <taxon>Magnoliopsida</taxon>
        <taxon>Liliopsida</taxon>
        <taxon>Asparagales</taxon>
        <taxon>Orchidaceae</taxon>
        <taxon>Vanilloideae</taxon>
        <taxon>Vanilleae</taxon>
        <taxon>Vanilla</taxon>
    </lineage>
</organism>
<dbReference type="Pfam" id="PF00225">
    <property type="entry name" value="Kinesin"/>
    <property type="match status" value="1"/>
</dbReference>
<name>A0A835PD44_VANPL</name>
<reference evidence="11 12" key="1">
    <citation type="journal article" date="2020" name="Nat. Food">
        <title>A phased Vanilla planifolia genome enables genetic improvement of flavour and production.</title>
        <authorList>
            <person name="Hasing T."/>
            <person name="Tang H."/>
            <person name="Brym M."/>
            <person name="Khazi F."/>
            <person name="Huang T."/>
            <person name="Chambers A.H."/>
        </authorList>
    </citation>
    <scope>NUCLEOTIDE SEQUENCE [LARGE SCALE GENOMIC DNA]</scope>
    <source>
        <tissue evidence="11">Leaf</tissue>
    </source>
</reference>
<dbReference type="PANTHER" id="PTHR37739:SF16">
    <property type="entry name" value="KINESIN-LIKE PROTEIN"/>
    <property type="match status" value="1"/>
</dbReference>
<comment type="caution">
    <text evidence="11">The sequence shown here is derived from an EMBL/GenBank/DDBJ whole genome shotgun (WGS) entry which is preliminary data.</text>
</comment>
<evidence type="ECO:0000313" key="12">
    <source>
        <dbReference type="Proteomes" id="UP000636800"/>
    </source>
</evidence>
<dbReference type="PRINTS" id="PR00380">
    <property type="entry name" value="KINESINHEAVY"/>
</dbReference>
<accession>A0A835PD44</accession>
<keyword evidence="1" id="KW-0493">Microtubule</keyword>
<dbReference type="SUPFAM" id="SSF52540">
    <property type="entry name" value="P-loop containing nucleoside triphosphate hydrolases"/>
    <property type="match status" value="1"/>
</dbReference>
<protein>
    <recommendedName>
        <fullName evidence="10">Kinesin motor domain-containing protein</fullName>
    </recommendedName>
</protein>